<sequence length="324" mass="34354">MSTAPPRPAKPTKEVFDTFNSSATGHQRADNVLSGSTSWRDSRQKKLHSQFNSGTGGGKRVSDTVGAGSLDFGKDGRTASGGWIQGASGLRKGGQKSIWESMPGARIDKDVERPAKRVKTEQPTPTNVVNPYTPFTKQDGSIRETSWTSHESSPSHLLSPIDPNSSASPTQPIPDPDNADIAQEVGEIPQLFANLAFYINGSTAPAVSDHKLKRLISERGGQVSVGLGRRTVTHVIIGRPNSNGGCGGGLSGSKLHKEVARKGGNALQYVTAEWVLESIREGKRLPESRFKGVNIAPKGVSSITSMFGQPSNTMKGSAPSDDKG</sequence>
<protein>
    <submittedName>
        <fullName evidence="1">Uncharacterized protein</fullName>
    </submittedName>
</protein>
<proteinExistence type="predicted"/>
<gene>
    <name evidence="1" type="ORF">LTR37_018360</name>
</gene>
<dbReference type="EMBL" id="JAUTXU010000254">
    <property type="protein sequence ID" value="KAK3691929.1"/>
    <property type="molecule type" value="Genomic_DNA"/>
</dbReference>
<evidence type="ECO:0000313" key="1">
    <source>
        <dbReference type="EMBL" id="KAK3691929.1"/>
    </source>
</evidence>
<accession>A0ACC3MJ40</accession>
<dbReference type="Proteomes" id="UP001281147">
    <property type="component" value="Unassembled WGS sequence"/>
</dbReference>
<reference evidence="1" key="1">
    <citation type="submission" date="2023-07" db="EMBL/GenBank/DDBJ databases">
        <title>Black Yeasts Isolated from many extreme environments.</title>
        <authorList>
            <person name="Coleine C."/>
            <person name="Stajich J.E."/>
            <person name="Selbmann L."/>
        </authorList>
    </citation>
    <scope>NUCLEOTIDE SEQUENCE</scope>
    <source>
        <strain evidence="1">CCFEE 5714</strain>
    </source>
</reference>
<evidence type="ECO:0000313" key="2">
    <source>
        <dbReference type="Proteomes" id="UP001281147"/>
    </source>
</evidence>
<organism evidence="1 2">
    <name type="scientific">Vermiconidia calcicola</name>
    <dbReference type="NCBI Taxonomy" id="1690605"/>
    <lineage>
        <taxon>Eukaryota</taxon>
        <taxon>Fungi</taxon>
        <taxon>Dikarya</taxon>
        <taxon>Ascomycota</taxon>
        <taxon>Pezizomycotina</taxon>
        <taxon>Dothideomycetes</taxon>
        <taxon>Dothideomycetidae</taxon>
        <taxon>Mycosphaerellales</taxon>
        <taxon>Extremaceae</taxon>
        <taxon>Vermiconidia</taxon>
    </lineage>
</organism>
<name>A0ACC3MJ40_9PEZI</name>
<comment type="caution">
    <text evidence="1">The sequence shown here is derived from an EMBL/GenBank/DDBJ whole genome shotgun (WGS) entry which is preliminary data.</text>
</comment>
<keyword evidence="2" id="KW-1185">Reference proteome</keyword>